<protein>
    <submittedName>
        <fullName evidence="2">Magnesium-transporting ATPase (P-type)</fullName>
    </submittedName>
</protein>
<keyword evidence="1" id="KW-1133">Transmembrane helix</keyword>
<feature type="transmembrane region" description="Helical" evidence="1">
    <location>
        <begin position="96"/>
        <end position="118"/>
    </location>
</feature>
<keyword evidence="3" id="KW-1185">Reference proteome</keyword>
<reference evidence="2 3" key="1">
    <citation type="submission" date="2023-07" db="EMBL/GenBank/DDBJ databases">
        <title>Genomic Encyclopedia of Type Strains, Phase IV (KMG-IV): sequencing the most valuable type-strain genomes for metagenomic binning, comparative biology and taxonomic classification.</title>
        <authorList>
            <person name="Goeker M."/>
        </authorList>
    </citation>
    <scope>NUCLEOTIDE SEQUENCE [LARGE SCALE GENOMIC DNA]</scope>
    <source>
        <strain evidence="2 3">DSM 17723</strain>
    </source>
</reference>
<dbReference type="RefSeq" id="WP_095301009.1">
    <property type="nucleotide sequence ID" value="NZ_CADEPK010000366.1"/>
</dbReference>
<feature type="transmembrane region" description="Helical" evidence="1">
    <location>
        <begin position="34"/>
        <end position="51"/>
    </location>
</feature>
<accession>A0ABT9YX39</accession>
<evidence type="ECO:0000313" key="2">
    <source>
        <dbReference type="EMBL" id="MDQ0224284.1"/>
    </source>
</evidence>
<feature type="transmembrane region" description="Helical" evidence="1">
    <location>
        <begin position="158"/>
        <end position="176"/>
    </location>
</feature>
<dbReference type="Proteomes" id="UP001232245">
    <property type="component" value="Unassembled WGS sequence"/>
</dbReference>
<keyword evidence="1" id="KW-0472">Membrane</keyword>
<name>A0ABT9YX39_9BACI</name>
<gene>
    <name evidence="2" type="ORF">J2S02_000606</name>
</gene>
<evidence type="ECO:0000256" key="1">
    <source>
        <dbReference type="SAM" id="Phobius"/>
    </source>
</evidence>
<feature type="transmembrane region" description="Helical" evidence="1">
    <location>
        <begin position="125"/>
        <end position="143"/>
    </location>
</feature>
<evidence type="ECO:0000313" key="3">
    <source>
        <dbReference type="Proteomes" id="UP001232245"/>
    </source>
</evidence>
<comment type="caution">
    <text evidence="2">The sequence shown here is derived from an EMBL/GenBank/DDBJ whole genome shotgun (WGS) entry which is preliminary data.</text>
</comment>
<sequence>MKENERLHKIMEQKDKLNDLIQQYWDDYSGIGTWYFWFNMICVIIPLLILYKKIDRNRIFEICFFGYTVHVLWSNVDSVLSSMNYLIHPHTLSSFLPVGITLTAVLLPVAFMFVYQYCTNRGKYFYLYVILLSMIFAFIFAPISKAFNLLTFFNGMNYFYLFLIDVVIAIIAYWLTRFFANLQRKE</sequence>
<dbReference type="EMBL" id="JAUSTZ010000001">
    <property type="protein sequence ID" value="MDQ0224284.1"/>
    <property type="molecule type" value="Genomic_DNA"/>
</dbReference>
<proteinExistence type="predicted"/>
<keyword evidence="1" id="KW-0812">Transmembrane</keyword>
<feature type="transmembrane region" description="Helical" evidence="1">
    <location>
        <begin position="58"/>
        <end position="76"/>
    </location>
</feature>
<organism evidence="2 3">
    <name type="scientific">Metabacillus niabensis</name>
    <dbReference type="NCBI Taxonomy" id="324854"/>
    <lineage>
        <taxon>Bacteria</taxon>
        <taxon>Bacillati</taxon>
        <taxon>Bacillota</taxon>
        <taxon>Bacilli</taxon>
        <taxon>Bacillales</taxon>
        <taxon>Bacillaceae</taxon>
        <taxon>Metabacillus</taxon>
    </lineage>
</organism>